<protein>
    <submittedName>
        <fullName evidence="1">Uncharacterized protein</fullName>
    </submittedName>
</protein>
<accession>A0AA40CJP9</accession>
<organism evidence="1 2">
    <name type="scientific">Cercophora newfieldiana</name>
    <dbReference type="NCBI Taxonomy" id="92897"/>
    <lineage>
        <taxon>Eukaryota</taxon>
        <taxon>Fungi</taxon>
        <taxon>Dikarya</taxon>
        <taxon>Ascomycota</taxon>
        <taxon>Pezizomycotina</taxon>
        <taxon>Sordariomycetes</taxon>
        <taxon>Sordariomycetidae</taxon>
        <taxon>Sordariales</taxon>
        <taxon>Lasiosphaeriaceae</taxon>
        <taxon>Cercophora</taxon>
    </lineage>
</organism>
<gene>
    <name evidence="1" type="ORF">B0T16DRAFT_246635</name>
</gene>
<dbReference type="Proteomes" id="UP001174936">
    <property type="component" value="Unassembled WGS sequence"/>
</dbReference>
<comment type="caution">
    <text evidence="1">The sequence shown here is derived from an EMBL/GenBank/DDBJ whole genome shotgun (WGS) entry which is preliminary data.</text>
</comment>
<keyword evidence="2" id="KW-1185">Reference proteome</keyword>
<sequence length="211" mass="21992">MRGTLWSNQTKSLRNIVNSGPHSSARPARELVSIDMQLGLEAKGQDAGLGGVTEPTVRPPICNPVSLSNHPTVTATTPSDGATGLTTPITPPGNARLQWCCSGSPLHRIVSVAQCVHAGCGADYVQHSPAVSEILRFFGIQVWDDETLGRLETGLGPLGLQAPDSIVPSPMPLDPSCSCSCSCRRLLVCQSAMGDACGLFPHRTVADGGLG</sequence>
<proteinExistence type="predicted"/>
<evidence type="ECO:0000313" key="1">
    <source>
        <dbReference type="EMBL" id="KAK0639634.1"/>
    </source>
</evidence>
<reference evidence="1" key="1">
    <citation type="submission" date="2023-06" db="EMBL/GenBank/DDBJ databases">
        <title>Genome-scale phylogeny and comparative genomics of the fungal order Sordariales.</title>
        <authorList>
            <consortium name="Lawrence Berkeley National Laboratory"/>
            <person name="Hensen N."/>
            <person name="Bonometti L."/>
            <person name="Westerberg I."/>
            <person name="Brannstrom I.O."/>
            <person name="Guillou S."/>
            <person name="Cros-Aarteil S."/>
            <person name="Calhoun S."/>
            <person name="Haridas S."/>
            <person name="Kuo A."/>
            <person name="Mondo S."/>
            <person name="Pangilinan J."/>
            <person name="Riley R."/>
            <person name="Labutti K."/>
            <person name="Andreopoulos B."/>
            <person name="Lipzen A."/>
            <person name="Chen C."/>
            <person name="Yanf M."/>
            <person name="Daum C."/>
            <person name="Ng V."/>
            <person name="Clum A."/>
            <person name="Steindorff A."/>
            <person name="Ohm R."/>
            <person name="Martin F."/>
            <person name="Silar P."/>
            <person name="Natvig D."/>
            <person name="Lalanne C."/>
            <person name="Gautier V."/>
            <person name="Ament-Velasquez S.L."/>
            <person name="Kruys A."/>
            <person name="Hutchinson M.I."/>
            <person name="Powell A.J."/>
            <person name="Barry K."/>
            <person name="Miller A.N."/>
            <person name="Grigoriev I.V."/>
            <person name="Debuchy R."/>
            <person name="Gladieux P."/>
            <person name="Thoren M.H."/>
            <person name="Johannesson H."/>
        </authorList>
    </citation>
    <scope>NUCLEOTIDE SEQUENCE</scope>
    <source>
        <strain evidence="1">SMH2532-1</strain>
    </source>
</reference>
<name>A0AA40CJP9_9PEZI</name>
<evidence type="ECO:0000313" key="2">
    <source>
        <dbReference type="Proteomes" id="UP001174936"/>
    </source>
</evidence>
<dbReference type="EMBL" id="JAULSV010000007">
    <property type="protein sequence ID" value="KAK0639634.1"/>
    <property type="molecule type" value="Genomic_DNA"/>
</dbReference>
<dbReference type="AlphaFoldDB" id="A0AA40CJP9"/>